<evidence type="ECO:0000313" key="5">
    <source>
        <dbReference type="EMBL" id="GAA1664257.1"/>
    </source>
</evidence>
<accession>A0ABN2G2J6</accession>
<keyword evidence="6" id="KW-1185">Reference proteome</keyword>
<feature type="domain" description="Glycosyltransferase subfamily 4-like N-terminal" evidence="4">
    <location>
        <begin position="20"/>
        <end position="178"/>
    </location>
</feature>
<evidence type="ECO:0000313" key="6">
    <source>
        <dbReference type="Proteomes" id="UP001500596"/>
    </source>
</evidence>
<feature type="domain" description="Glycosyl transferase family 1" evidence="3">
    <location>
        <begin position="187"/>
        <end position="333"/>
    </location>
</feature>
<protein>
    <recommendedName>
        <fullName evidence="7">D-inositol 3-phosphate glycosyltransferase</fullName>
    </recommendedName>
</protein>
<evidence type="ECO:0000259" key="4">
    <source>
        <dbReference type="Pfam" id="PF13439"/>
    </source>
</evidence>
<dbReference type="CDD" id="cd03801">
    <property type="entry name" value="GT4_PimA-like"/>
    <property type="match status" value="1"/>
</dbReference>
<dbReference type="Proteomes" id="UP001500596">
    <property type="component" value="Unassembled WGS sequence"/>
</dbReference>
<dbReference type="EMBL" id="BAAAPK010000001">
    <property type="protein sequence ID" value="GAA1664257.1"/>
    <property type="molecule type" value="Genomic_DNA"/>
</dbReference>
<dbReference type="InterPro" id="IPR028098">
    <property type="entry name" value="Glyco_trans_4-like_N"/>
</dbReference>
<dbReference type="Pfam" id="PF00534">
    <property type="entry name" value="Glycos_transf_1"/>
    <property type="match status" value="1"/>
</dbReference>
<dbReference type="PANTHER" id="PTHR12526:SF636">
    <property type="entry name" value="BLL3647 PROTEIN"/>
    <property type="match status" value="1"/>
</dbReference>
<comment type="caution">
    <text evidence="5">The sequence shown here is derived from an EMBL/GenBank/DDBJ whole genome shotgun (WGS) entry which is preliminary data.</text>
</comment>
<name>A0ABN2G2J6_9MICO</name>
<proteinExistence type="predicted"/>
<evidence type="ECO:0000256" key="1">
    <source>
        <dbReference type="ARBA" id="ARBA00022676"/>
    </source>
</evidence>
<dbReference type="SUPFAM" id="SSF53756">
    <property type="entry name" value="UDP-Glycosyltransferase/glycogen phosphorylase"/>
    <property type="match status" value="1"/>
</dbReference>
<gene>
    <name evidence="5" type="ORF">GCM10009807_05550</name>
</gene>
<evidence type="ECO:0000259" key="3">
    <source>
        <dbReference type="Pfam" id="PF00534"/>
    </source>
</evidence>
<keyword evidence="1" id="KW-0328">Glycosyltransferase</keyword>
<sequence length="379" mass="41848">MSNDAPLRIVQIAPRIEPGSGVAGVAYELERALSAAGARVERFTLAQARGHARPPRTRIGHVWEVLWFTISGTRRARAFLRARPDAVSICHNDAMLGDVYVNHGLLQASMRARGNYLWRMVRNPLHLFTTGRDRIRYRGGRHRMVIALTEGEARLLRATYGAVHAPIEVIPNGVDVDRFRPPLPAERTRARREWRIPDDDWVAVFVGHEFDRKGLPLILQALPQADGVHLLVVGGTTEMIRDARADAARRGVGDRVVFAGRQSDVLPALWAADALVLPSAYEANALVVLEALACGIPVVATAVGAAPDLIVDGRNGYVIDRDVAPLAEALRRVRDAGHGAFAQECRETAVELSWDRIAERYLRALARVRRERTDGRATP</sequence>
<evidence type="ECO:0008006" key="7">
    <source>
        <dbReference type="Google" id="ProtNLM"/>
    </source>
</evidence>
<evidence type="ECO:0000256" key="2">
    <source>
        <dbReference type="ARBA" id="ARBA00022679"/>
    </source>
</evidence>
<dbReference type="PANTHER" id="PTHR12526">
    <property type="entry name" value="GLYCOSYLTRANSFERASE"/>
    <property type="match status" value="1"/>
</dbReference>
<dbReference type="Gene3D" id="3.40.50.2000">
    <property type="entry name" value="Glycogen Phosphorylase B"/>
    <property type="match status" value="2"/>
</dbReference>
<dbReference type="Pfam" id="PF13439">
    <property type="entry name" value="Glyco_transf_4"/>
    <property type="match status" value="1"/>
</dbReference>
<keyword evidence="2" id="KW-0808">Transferase</keyword>
<organism evidence="5 6">
    <name type="scientific">Microbacterium lacus</name>
    <dbReference type="NCBI Taxonomy" id="415217"/>
    <lineage>
        <taxon>Bacteria</taxon>
        <taxon>Bacillati</taxon>
        <taxon>Actinomycetota</taxon>
        <taxon>Actinomycetes</taxon>
        <taxon>Micrococcales</taxon>
        <taxon>Microbacteriaceae</taxon>
        <taxon>Microbacterium</taxon>
    </lineage>
</organism>
<reference evidence="5 6" key="1">
    <citation type="journal article" date="2019" name="Int. J. Syst. Evol. Microbiol.">
        <title>The Global Catalogue of Microorganisms (GCM) 10K type strain sequencing project: providing services to taxonomists for standard genome sequencing and annotation.</title>
        <authorList>
            <consortium name="The Broad Institute Genomics Platform"/>
            <consortium name="The Broad Institute Genome Sequencing Center for Infectious Disease"/>
            <person name="Wu L."/>
            <person name="Ma J."/>
        </authorList>
    </citation>
    <scope>NUCLEOTIDE SEQUENCE [LARGE SCALE GENOMIC DNA]</scope>
    <source>
        <strain evidence="5 6">JCM 15575</strain>
    </source>
</reference>
<dbReference type="InterPro" id="IPR001296">
    <property type="entry name" value="Glyco_trans_1"/>
</dbReference>
<dbReference type="RefSeq" id="WP_344051376.1">
    <property type="nucleotide sequence ID" value="NZ_BAAAPK010000001.1"/>
</dbReference>